<dbReference type="Pfam" id="PF06718">
    <property type="entry name" value="DUF1203"/>
    <property type="match status" value="1"/>
</dbReference>
<gene>
    <name evidence="1" type="ORF">JJL50_20675</name>
</gene>
<dbReference type="InterPro" id="IPR009593">
    <property type="entry name" value="DUF1203"/>
</dbReference>
<evidence type="ECO:0000313" key="2">
    <source>
        <dbReference type="Proteomes" id="UP000596095"/>
    </source>
</evidence>
<dbReference type="EMBL" id="CP067993">
    <property type="protein sequence ID" value="QQQ42317.1"/>
    <property type="molecule type" value="Genomic_DNA"/>
</dbReference>
<sequence>MHAWYLGGLDHRPFQHLFEKSDTALAALGIQRRWAGETGGHPCRIGLSDPPSGSELLLLSHVHLPLHSPYHASGPIFVQRGVTRCVLPPGEVPAYVQRRTISLRAYDQAALMLAAEISAGTDVAARLDALFADPAVAFVQLHNAAHGCFSCQADRIDCEIAQHDLQDVIDATPKT</sequence>
<dbReference type="RefSeq" id="WP_201117622.1">
    <property type="nucleotide sequence ID" value="NZ_CP067993.1"/>
</dbReference>
<protein>
    <submittedName>
        <fullName evidence="1">DUF1203 domain-containing protein</fullName>
    </submittedName>
</protein>
<name>A0ABD7C4F4_STEMA</name>
<dbReference type="PIRSF" id="PIRSF034110">
    <property type="entry name" value="DUF1203"/>
    <property type="match status" value="1"/>
</dbReference>
<accession>A0ABD7C4F4</accession>
<organism evidence="1 2">
    <name type="scientific">Stenotrophomonas maltophilia</name>
    <name type="common">Pseudomonas maltophilia</name>
    <name type="synonym">Xanthomonas maltophilia</name>
    <dbReference type="NCBI Taxonomy" id="40324"/>
    <lineage>
        <taxon>Bacteria</taxon>
        <taxon>Pseudomonadati</taxon>
        <taxon>Pseudomonadota</taxon>
        <taxon>Gammaproteobacteria</taxon>
        <taxon>Lysobacterales</taxon>
        <taxon>Lysobacteraceae</taxon>
        <taxon>Stenotrophomonas</taxon>
        <taxon>Stenotrophomonas maltophilia group</taxon>
    </lineage>
</organism>
<reference evidence="1 2" key="1">
    <citation type="submission" date="2021-01" db="EMBL/GenBank/DDBJ databases">
        <title>Genome Characterization of a novel Stenotrophomonas isolate with high keratinase activity.</title>
        <authorList>
            <person name="Cao Z.-J."/>
        </authorList>
    </citation>
    <scope>NUCLEOTIDE SEQUENCE [LARGE SCALE GENOMIC DNA]</scope>
    <source>
        <strain evidence="1 2">DHHJ</strain>
    </source>
</reference>
<evidence type="ECO:0000313" key="1">
    <source>
        <dbReference type="EMBL" id="QQQ42317.1"/>
    </source>
</evidence>
<dbReference type="Proteomes" id="UP000596095">
    <property type="component" value="Chromosome"/>
</dbReference>
<proteinExistence type="predicted"/>
<dbReference type="AlphaFoldDB" id="A0ABD7C4F4"/>